<evidence type="ECO:0000256" key="3">
    <source>
        <dbReference type="ARBA" id="ARBA00022692"/>
    </source>
</evidence>
<feature type="transmembrane region" description="Helical" evidence="6">
    <location>
        <begin position="107"/>
        <end position="136"/>
    </location>
</feature>
<evidence type="ECO:0000256" key="2">
    <source>
        <dbReference type="ARBA" id="ARBA00022475"/>
    </source>
</evidence>
<evidence type="ECO:0000256" key="5">
    <source>
        <dbReference type="ARBA" id="ARBA00023136"/>
    </source>
</evidence>
<proteinExistence type="predicted"/>
<evidence type="ECO:0000313" key="9">
    <source>
        <dbReference type="Proteomes" id="UP000183687"/>
    </source>
</evidence>
<evidence type="ECO:0000256" key="6">
    <source>
        <dbReference type="SAM" id="Phobius"/>
    </source>
</evidence>
<dbReference type="PANTHER" id="PTHR35007:SF2">
    <property type="entry name" value="PILUS ASSEMBLE PROTEIN"/>
    <property type="match status" value="1"/>
</dbReference>
<comment type="subcellular location">
    <subcellularLocation>
        <location evidence="1">Cell membrane</location>
        <topology evidence="1">Multi-pass membrane protein</topology>
    </subcellularLocation>
</comment>
<organism evidence="8 9">
    <name type="scientific">Atopobium minutum</name>
    <dbReference type="NCBI Taxonomy" id="1381"/>
    <lineage>
        <taxon>Bacteria</taxon>
        <taxon>Bacillati</taxon>
        <taxon>Actinomycetota</taxon>
        <taxon>Coriobacteriia</taxon>
        <taxon>Coriobacteriales</taxon>
        <taxon>Atopobiaceae</taxon>
        <taxon>Atopobium</taxon>
    </lineage>
</organism>
<keyword evidence="5 6" id="KW-0472">Membrane</keyword>
<keyword evidence="3 6" id="KW-0812">Transmembrane</keyword>
<evidence type="ECO:0000313" key="8">
    <source>
        <dbReference type="EMBL" id="SEB80571.1"/>
    </source>
</evidence>
<evidence type="ECO:0000256" key="1">
    <source>
        <dbReference type="ARBA" id="ARBA00004651"/>
    </source>
</evidence>
<comment type="caution">
    <text evidence="8">The sequence shown here is derived from an EMBL/GenBank/DDBJ whole genome shotgun (WGS) entry which is preliminary data.</text>
</comment>
<dbReference type="Pfam" id="PF00482">
    <property type="entry name" value="T2SSF"/>
    <property type="match status" value="1"/>
</dbReference>
<dbReference type="RefSeq" id="WP_002564259.1">
    <property type="nucleotide sequence ID" value="NZ_CALJSN010000009.1"/>
</dbReference>
<accession>A0AB38A752</accession>
<dbReference type="PANTHER" id="PTHR35007">
    <property type="entry name" value="INTEGRAL MEMBRANE PROTEIN-RELATED"/>
    <property type="match status" value="1"/>
</dbReference>
<name>A0AB38A752_9ACTN</name>
<dbReference type="InterPro" id="IPR018076">
    <property type="entry name" value="T2SS_GspF_dom"/>
</dbReference>
<sequence length="299" mass="33478">MEFSFLVIVVLVGVYLVLFLILSKRLRHDRVSDRLEAIEQMDASVLSMPKNEPKTLYQRALKPYMDRVFMVFGNAIPLDTKSQEQLTNDLRSAGSQQSAREWLAQRVLLSLIMGAMGWVFIRLLFGIIFVLGVYILSRFMLKAQITERKNQIETDMPGSLDLLSSCVSAGLGFDQALQHVVNRTSGPLSDEFKTTLREISLGGSRHEALTYLSERCGVEPMRNFVTAVNQADKLGVPIANILVAQSESIREYRAAQVEERAAKMPIKMMLPLVVCLLPCLLIVLLEPAALNIIETLHLG</sequence>
<protein>
    <submittedName>
        <fullName evidence="8">Tight adherence protein C</fullName>
    </submittedName>
</protein>
<keyword evidence="2" id="KW-1003">Cell membrane</keyword>
<evidence type="ECO:0000256" key="4">
    <source>
        <dbReference type="ARBA" id="ARBA00022989"/>
    </source>
</evidence>
<dbReference type="EMBL" id="FNSH01000001">
    <property type="protein sequence ID" value="SEB80571.1"/>
    <property type="molecule type" value="Genomic_DNA"/>
</dbReference>
<evidence type="ECO:0000259" key="7">
    <source>
        <dbReference type="Pfam" id="PF00482"/>
    </source>
</evidence>
<reference evidence="8 9" key="1">
    <citation type="submission" date="2016-10" db="EMBL/GenBank/DDBJ databases">
        <authorList>
            <person name="Varghese N."/>
            <person name="Submissions S."/>
        </authorList>
    </citation>
    <scope>NUCLEOTIDE SEQUENCE [LARGE SCALE GENOMIC DNA]</scope>
    <source>
        <strain evidence="8 9">DSM 20586</strain>
    </source>
</reference>
<dbReference type="AlphaFoldDB" id="A0AB38A752"/>
<dbReference type="GO" id="GO:0005886">
    <property type="term" value="C:plasma membrane"/>
    <property type="evidence" value="ECO:0007669"/>
    <property type="project" value="UniProtKB-SubCell"/>
</dbReference>
<gene>
    <name evidence="8" type="ORF">SAMN04489746_1096</name>
</gene>
<feature type="transmembrane region" description="Helical" evidence="6">
    <location>
        <begin position="270"/>
        <end position="293"/>
    </location>
</feature>
<feature type="transmembrane region" description="Helical" evidence="6">
    <location>
        <begin position="6"/>
        <end position="22"/>
    </location>
</feature>
<feature type="domain" description="Type II secretion system protein GspF" evidence="7">
    <location>
        <begin position="160"/>
        <end position="285"/>
    </location>
</feature>
<dbReference type="Proteomes" id="UP000183687">
    <property type="component" value="Unassembled WGS sequence"/>
</dbReference>
<keyword evidence="4 6" id="KW-1133">Transmembrane helix</keyword>